<feature type="transmembrane region" description="Helical" evidence="1">
    <location>
        <begin position="364"/>
        <end position="388"/>
    </location>
</feature>
<dbReference type="RefSeq" id="WP_101194117.1">
    <property type="nucleotide sequence ID" value="NZ_PIYS01000027.1"/>
</dbReference>
<feature type="transmembrane region" description="Helical" evidence="1">
    <location>
        <begin position="430"/>
        <end position="449"/>
    </location>
</feature>
<keyword evidence="1" id="KW-0812">Transmembrane</keyword>
<evidence type="ECO:0008006" key="4">
    <source>
        <dbReference type="Google" id="ProtNLM"/>
    </source>
</evidence>
<sequence>MSLRQRLAELHGWAGLASSWLLFVILFSGSLACFDKEIERWMRPLLHTPQPIEASAQQVLQWLEQHNHAELHAIWMQPPAPRQPYWRLIWETASGARQQVLLDPQYAQPLPASVGGEFFLTLHWNLHSGTPGMYLVGLAGMLMLVALLSGLLIHRRLIRDFFTFRRRASAPRAWLDLHNLAGVSALPFHLFMAYSGVAIMVASYMPAAAQWLYGSDLGQFAMEASGSYHRDELQRPGPASLPMQQVLEQAQARWNGAPILWINIEHPDDASAVIQVRQRNDSTIASPQQHLYFAAENGALLHHQQPSDAYQAYTWMTGLHKGQFAEAPLRLLYLLLGLAGCLMLLAGNQLWLRKRQARDGQPRALLQAINAGVFQGLPLACLALLWSNRLLPQHWPGRDALEAASFALTWLGYALCCMAWRHHPARGRRWYLFGGLAIALPLLAPLQVPGHLLTSLANADWALAAIDLALLGAGLVCLYVAQHAARGPRTC</sequence>
<protein>
    <recommendedName>
        <fullName evidence="4">PepSY domain-containing protein</fullName>
    </recommendedName>
</protein>
<keyword evidence="1" id="KW-0472">Membrane</keyword>
<dbReference type="PANTHER" id="PTHR34219">
    <property type="entry name" value="IRON-REGULATED INNER MEMBRANE PROTEIN-RELATED"/>
    <property type="match status" value="1"/>
</dbReference>
<feature type="transmembrane region" description="Helical" evidence="1">
    <location>
        <begin position="132"/>
        <end position="153"/>
    </location>
</feature>
<comment type="caution">
    <text evidence="2">The sequence shown here is derived from an EMBL/GenBank/DDBJ whole genome shotgun (WGS) entry which is preliminary data.</text>
</comment>
<evidence type="ECO:0000256" key="1">
    <source>
        <dbReference type="SAM" id="Phobius"/>
    </source>
</evidence>
<keyword evidence="1" id="KW-1133">Transmembrane helix</keyword>
<dbReference type="EMBL" id="PIYS01000027">
    <property type="protein sequence ID" value="PKF70404.1"/>
    <property type="molecule type" value="Genomic_DNA"/>
</dbReference>
<dbReference type="AlphaFoldDB" id="A0A2I0CMM9"/>
<dbReference type="Pfam" id="PF03929">
    <property type="entry name" value="PepSY_TM"/>
    <property type="match status" value="1"/>
</dbReference>
<proteinExistence type="predicted"/>
<feature type="transmembrane region" description="Helical" evidence="1">
    <location>
        <begin position="331"/>
        <end position="352"/>
    </location>
</feature>
<reference evidence="3" key="1">
    <citation type="submission" date="2017-12" db="EMBL/GenBank/DDBJ databases">
        <authorList>
            <person name="Yu X.-Y."/>
        </authorList>
    </citation>
    <scope>NUCLEOTIDE SEQUENCE [LARGE SCALE GENOMIC DNA]</scope>
    <source>
        <strain evidence="3">ZYSR67-Z</strain>
    </source>
</reference>
<feature type="transmembrane region" description="Helical" evidence="1">
    <location>
        <begin position="174"/>
        <end position="205"/>
    </location>
</feature>
<accession>A0A2I0CMM9</accession>
<feature type="transmembrane region" description="Helical" evidence="1">
    <location>
        <begin position="461"/>
        <end position="481"/>
    </location>
</feature>
<organism evidence="2 3">
    <name type="scientific">Pseudomonas fluvialis</name>
    <dbReference type="NCBI Taxonomy" id="1793966"/>
    <lineage>
        <taxon>Bacteria</taxon>
        <taxon>Pseudomonadati</taxon>
        <taxon>Pseudomonadota</taxon>
        <taxon>Gammaproteobacteria</taxon>
        <taxon>Pseudomonadales</taxon>
        <taxon>Pseudomonadaceae</taxon>
        <taxon>Pseudomonas</taxon>
    </lineage>
</organism>
<dbReference type="InterPro" id="IPR005625">
    <property type="entry name" value="PepSY-ass_TM"/>
</dbReference>
<dbReference type="PANTHER" id="PTHR34219:SF4">
    <property type="entry name" value="PEPSY DOMAIN-CONTAINING PROTEIN"/>
    <property type="match status" value="1"/>
</dbReference>
<feature type="transmembrane region" description="Helical" evidence="1">
    <location>
        <begin position="400"/>
        <end position="418"/>
    </location>
</feature>
<evidence type="ECO:0000313" key="3">
    <source>
        <dbReference type="Proteomes" id="UP000242861"/>
    </source>
</evidence>
<name>A0A2I0CMM9_9PSED</name>
<dbReference type="PROSITE" id="PS51257">
    <property type="entry name" value="PROKAR_LIPOPROTEIN"/>
    <property type="match status" value="1"/>
</dbReference>
<dbReference type="Proteomes" id="UP000242861">
    <property type="component" value="Unassembled WGS sequence"/>
</dbReference>
<gene>
    <name evidence="2" type="ORF">CW360_13980</name>
</gene>
<evidence type="ECO:0000313" key="2">
    <source>
        <dbReference type="EMBL" id="PKF70404.1"/>
    </source>
</evidence>